<evidence type="ECO:0000313" key="8">
    <source>
        <dbReference type="EMBL" id="MBC1301400.1"/>
    </source>
</evidence>
<evidence type="ECO:0000259" key="6">
    <source>
        <dbReference type="PROSITE" id="PS52004"/>
    </source>
</evidence>
<evidence type="ECO:0000259" key="5">
    <source>
        <dbReference type="PROSITE" id="PS50075"/>
    </source>
</evidence>
<dbReference type="SMART" id="SM01294">
    <property type="entry name" value="PKS_PP_betabranch"/>
    <property type="match status" value="1"/>
</dbReference>
<feature type="region of interest" description="C-terminal hotdog fold" evidence="4">
    <location>
        <begin position="1078"/>
        <end position="1228"/>
    </location>
</feature>
<dbReference type="Pfam" id="PF22621">
    <property type="entry name" value="CurL-like_PKS_C"/>
    <property type="match status" value="1"/>
</dbReference>
<name>A0ABR6S4S4_ANAVA</name>
<dbReference type="InterPro" id="IPR013968">
    <property type="entry name" value="PKS_KR"/>
</dbReference>
<dbReference type="InterPro" id="IPR001227">
    <property type="entry name" value="Ac_transferase_dom_sf"/>
</dbReference>
<dbReference type="CDD" id="cd08955">
    <property type="entry name" value="KR_2_FAS_SDR_x"/>
    <property type="match status" value="1"/>
</dbReference>
<dbReference type="SMART" id="SM00822">
    <property type="entry name" value="PKS_KR"/>
    <property type="match status" value="1"/>
</dbReference>
<feature type="active site" description="Proton acceptor; for dehydratase activity" evidence="4">
    <location>
        <position position="968"/>
    </location>
</feature>
<feature type="region of interest" description="N-terminal hotdog fold" evidence="4">
    <location>
        <begin position="936"/>
        <end position="1065"/>
    </location>
</feature>
<dbReference type="Pfam" id="PF21089">
    <property type="entry name" value="PKS_DH_N"/>
    <property type="match status" value="1"/>
</dbReference>
<dbReference type="Pfam" id="PF00109">
    <property type="entry name" value="ketoacyl-synt"/>
    <property type="match status" value="1"/>
</dbReference>
<dbReference type="SUPFAM" id="SSF55048">
    <property type="entry name" value="Probable ACP-binding domain of malonyl-CoA ACP transacylase"/>
    <property type="match status" value="1"/>
</dbReference>
<dbReference type="InterPro" id="IPR014031">
    <property type="entry name" value="Ketoacyl_synth_C"/>
</dbReference>
<dbReference type="PROSITE" id="PS52019">
    <property type="entry name" value="PKS_MFAS_DH"/>
    <property type="match status" value="1"/>
</dbReference>
<dbReference type="InterPro" id="IPR014043">
    <property type="entry name" value="Acyl_transferase_dom"/>
</dbReference>
<dbReference type="Gene3D" id="1.10.1200.10">
    <property type="entry name" value="ACP-like"/>
    <property type="match status" value="1"/>
</dbReference>
<dbReference type="SMART" id="SM00825">
    <property type="entry name" value="PKS_KS"/>
    <property type="match status" value="1"/>
</dbReference>
<feature type="domain" description="Carrier" evidence="5">
    <location>
        <begin position="1747"/>
        <end position="1825"/>
    </location>
</feature>
<keyword evidence="1" id="KW-0596">Phosphopantetheine</keyword>
<keyword evidence="9" id="KW-1185">Reference proteome</keyword>
<dbReference type="Gene3D" id="3.40.366.10">
    <property type="entry name" value="Malonyl-Coenzyme A Acyl Carrier Protein, domain 2"/>
    <property type="match status" value="1"/>
</dbReference>
<dbReference type="PANTHER" id="PTHR43775">
    <property type="entry name" value="FATTY ACID SYNTHASE"/>
    <property type="match status" value="1"/>
</dbReference>
<evidence type="ECO:0000256" key="3">
    <source>
        <dbReference type="ARBA" id="ARBA00022679"/>
    </source>
</evidence>
<dbReference type="Gene3D" id="3.40.50.720">
    <property type="entry name" value="NAD(P)-binding Rossmann-like Domain"/>
    <property type="match status" value="1"/>
</dbReference>
<protein>
    <submittedName>
        <fullName evidence="8">Type I polyketide synthase</fullName>
    </submittedName>
</protein>
<dbReference type="RefSeq" id="WP_011320677.1">
    <property type="nucleotide sequence ID" value="NZ_JACKZP010000013.1"/>
</dbReference>
<proteinExistence type="predicted"/>
<dbReference type="InterPro" id="IPR036736">
    <property type="entry name" value="ACP-like_sf"/>
</dbReference>
<dbReference type="SUPFAM" id="SSF47336">
    <property type="entry name" value="ACP-like"/>
    <property type="match status" value="1"/>
</dbReference>
<dbReference type="InterPro" id="IPR036291">
    <property type="entry name" value="NAD(P)-bd_dom_sf"/>
</dbReference>
<dbReference type="Pfam" id="PF08659">
    <property type="entry name" value="KR"/>
    <property type="match status" value="1"/>
</dbReference>
<dbReference type="Gene3D" id="3.10.129.120">
    <property type="match status" value="1"/>
</dbReference>
<dbReference type="EMBL" id="JACKZP010000013">
    <property type="protein sequence ID" value="MBC1301400.1"/>
    <property type="molecule type" value="Genomic_DNA"/>
</dbReference>
<dbReference type="InterPro" id="IPR050091">
    <property type="entry name" value="PKS_NRPS_Biosynth_Enz"/>
</dbReference>
<feature type="domain" description="PKS/mFAS DH" evidence="7">
    <location>
        <begin position="936"/>
        <end position="1228"/>
    </location>
</feature>
<evidence type="ECO:0000256" key="4">
    <source>
        <dbReference type="PROSITE-ProRule" id="PRU01363"/>
    </source>
</evidence>
<dbReference type="InterPro" id="IPR016035">
    <property type="entry name" value="Acyl_Trfase/lysoPLipase"/>
</dbReference>
<dbReference type="SUPFAM" id="SSF53901">
    <property type="entry name" value="Thiolase-like"/>
    <property type="match status" value="1"/>
</dbReference>
<dbReference type="InterPro" id="IPR049552">
    <property type="entry name" value="PKS_DH_N"/>
</dbReference>
<dbReference type="Pfam" id="PF14765">
    <property type="entry name" value="PS-DH"/>
    <property type="match status" value="1"/>
</dbReference>
<comment type="caution">
    <text evidence="8">The sequence shown here is derived from an EMBL/GenBank/DDBJ whole genome shotgun (WGS) entry which is preliminary data.</text>
</comment>
<dbReference type="InterPro" id="IPR009081">
    <property type="entry name" value="PP-bd_ACP"/>
</dbReference>
<dbReference type="SMART" id="SM00823">
    <property type="entry name" value="PKS_PP"/>
    <property type="match status" value="1"/>
</dbReference>
<dbReference type="PROSITE" id="PS50075">
    <property type="entry name" value="CARRIER"/>
    <property type="match status" value="1"/>
</dbReference>
<dbReference type="InterPro" id="IPR020841">
    <property type="entry name" value="PKS_Beta-ketoAc_synthase_dom"/>
</dbReference>
<dbReference type="InterPro" id="IPR016039">
    <property type="entry name" value="Thiolase-like"/>
</dbReference>
<dbReference type="Proteomes" id="UP000570851">
    <property type="component" value="Unassembled WGS sequence"/>
</dbReference>
<evidence type="ECO:0000313" key="9">
    <source>
        <dbReference type="Proteomes" id="UP000570851"/>
    </source>
</evidence>
<dbReference type="Pfam" id="PF02801">
    <property type="entry name" value="Ketoacyl-synt_C"/>
    <property type="match status" value="1"/>
</dbReference>
<dbReference type="InterPro" id="IPR049900">
    <property type="entry name" value="PKS_mFAS_DH"/>
</dbReference>
<organism evidence="8 9">
    <name type="scientific">Trichormus variabilis N2B</name>
    <dbReference type="NCBI Taxonomy" id="2681315"/>
    <lineage>
        <taxon>Bacteria</taxon>
        <taxon>Bacillati</taxon>
        <taxon>Cyanobacteriota</taxon>
        <taxon>Cyanophyceae</taxon>
        <taxon>Nostocales</taxon>
        <taxon>Nostocaceae</taxon>
        <taxon>Trichormus</taxon>
    </lineage>
</organism>
<dbReference type="Gene3D" id="3.10.129.10">
    <property type="entry name" value="Hotdog Thioesterase"/>
    <property type="match status" value="1"/>
</dbReference>
<dbReference type="SMART" id="SM00827">
    <property type="entry name" value="PKS_AT"/>
    <property type="match status" value="1"/>
</dbReference>
<dbReference type="Pfam" id="PF21394">
    <property type="entry name" value="Beta-ketacyl_N"/>
    <property type="match status" value="1"/>
</dbReference>
<dbReference type="PANTHER" id="PTHR43775:SF37">
    <property type="entry name" value="SI:DKEY-61P9.11"/>
    <property type="match status" value="1"/>
</dbReference>
<dbReference type="Gene3D" id="3.40.47.10">
    <property type="match status" value="1"/>
</dbReference>
<evidence type="ECO:0000259" key="7">
    <source>
        <dbReference type="PROSITE" id="PS52019"/>
    </source>
</evidence>
<feature type="domain" description="Ketosynthase family 3 (KS3)" evidence="6">
    <location>
        <begin position="36"/>
        <end position="463"/>
    </location>
</feature>
<dbReference type="GeneID" id="58726791"/>
<keyword evidence="3" id="KW-0808">Transferase</keyword>
<accession>A0ABR6S4S4</accession>
<dbReference type="CDD" id="cd00833">
    <property type="entry name" value="PKS"/>
    <property type="match status" value="1"/>
</dbReference>
<dbReference type="Gene3D" id="3.30.70.3290">
    <property type="match status" value="1"/>
</dbReference>
<dbReference type="InterPro" id="IPR049551">
    <property type="entry name" value="PKS_DH_C"/>
</dbReference>
<dbReference type="InterPro" id="IPR016036">
    <property type="entry name" value="Malonyl_transacylase_ACP-bd"/>
</dbReference>
<dbReference type="Gene3D" id="3.30.70.250">
    <property type="entry name" value="Malonyl-CoA ACP transacylase, ACP-binding"/>
    <property type="match status" value="1"/>
</dbReference>
<dbReference type="InterPro" id="IPR057326">
    <property type="entry name" value="KR_dom"/>
</dbReference>
<dbReference type="PROSITE" id="PS52004">
    <property type="entry name" value="KS3_2"/>
    <property type="match status" value="1"/>
</dbReference>
<sequence length="1874" mass="206183">MSPNSENTNYRLLLENAILELRRMRSEVDTVEQLQKEPIAIIGMSCRLPGGVNNPEDYWNLLHNGVDAISKIPAQRWPVDEFYHPDPEVSGKMYTQHGGFLNEVDKFDAQFFGISPREAVSLDPQQRLLLEVSWEALENAGQAPEKLNGSPTGVFVGLSMDDYSQLSFYGDRTQIDAYNTLSILRSMAAGRLAYVLGLQGATMQLDTACSSSLLGVHLACQSLRSQECNMALAGGVNLILSPDPSIGLCKLKALSTDGRCKTFDASADGYGRGEGCGIVLLKRLSDALADGDPILALIRGSAYNHDGSSNGLTAPNGSAQEKLLRKALENANVQAHQIQYVETHGTGTPLGDPIEVLALGAVLGEGRSEDNPLTIGSVKTQVGHLESAAGVAGLMKVVLALQHAQIPPHLHFQQPNPYIPWEKLPVVVATQPTQWPLGADGRRLAGVSSFGMSGTNVHLILEAAPLESQKLKVKSQKEEAIERPLHLLSLSAKTESALQSLVSRYESFLKDDSKANLADICFSANTGRSHFDHRFAVVAESTQDLRQQLAAFTAGKTPGVSGQLHNKKRPKIAFLFTGQGSQYIGMGRELYETQPTFRQTLDRCDEILRPYLEQPLLSVLYPESGTSPLNETAYTQPALFALEYAVCQLWKSWGIEPTVVIGHSLGEYVAACIAGVFSLEDGLKLVAARARLMQSLPQDGAMVNIFASQGRVLAAIQPYADQVSIAAINGPESVVISGQHQAVAAVMSTLQSEGVNSVKLNVSHAFHSPLMEPVLAEFARIASEVSFSSPNIKLISNVTGTVVTTEITNAEYWVRHLRHSVRFAAGMETLEQQGCDIFLEVGPKPVLLGMGRKCLPEGVGIWLPSLRPQQSDWQQLLQSLQELYLRGASINWSGFDQDYPRHRLVLPNYPFQRQRYWVETSHRQQTLPAKTSKTLHPVLGQRLKLPFSPEIRFETQFSPNSHAYLEDHQLNGVRIVPGASYISMLLSAVREAFPNESCIIEDLLFQNTLVCPDDGSTTVQLVLTPQTTEETSWQIISFLGGEAENEVNAWKTHSTGKVRLFSPVPNFVDVAQVKARCSQVLSGTQFYSNFQAVGYSWGTSFQWLENIWYQDGEAVCQMKLPQLPDELDNYQLYPGLIDSCLQLLNVCWDINPAEQVQNDYMYIPFSIGSLRFYGRPHPGHQLWCHGQKTPTSNQQSLTGDVHLFDQNGQLIAEIIGFEVRKVRRATLLQSLQKDLGDWLYEVAWQPKPREQNHQLAQTQELGSWLIFADEQGTAVKLAKLLQERGDRPILVSPGAEYQANGEHYYINPSEPQDFQRLIQESLGNHQPPCRGVVYLWGLEEARETLNTGCGNVLHLVQALAQSTWSKPPRLWLVTRGTQPVEPMSDSLAINQAALWGLGRVISLEHPELSCVRLDLDPVGNGNEIEELLAELLFPDQEDEVAFRQGVRKVSRLVRRQAQTPTNQLAIGEDVTYLITGGLGALGLQVAQWMVAQGAKNLVLTGRRGVVGDTQVAINQLQQAGAKVLVVTADVSNPEDVAQMLEAIKTNYPPLRGIFHAAGVLDDGVLLQQNWSRFAKVLAPKVQGAWNLHTLTKDLPLDFFVCFSSVASLLGSPSQGNYAAANAFMDALVHYRRGLGLPGLSINWGPWAEVGMAADLDSRSQKRIAESGFATISSELGLQLLGDLLRQDATQVGVMSVNWEKFLQQFPPGGAAPLIADLAPQTQPQSNSAQSGKQLELLRQLEENIASDRQNVLIAYIQTEVAQVLRFEASYQPNPQQGFFDMGMDSLMSIELKNRLETSLGNSLPSTLTFEYPTIESLAEYLLNNIISLTVAEPVVVEPQIEAEEQTDLLIDIQQYSEDELAALVDQELEALLGV</sequence>
<dbReference type="InterPro" id="IPR014030">
    <property type="entry name" value="Ketoacyl_synth_N"/>
</dbReference>
<feature type="active site" description="Proton donor; for dehydratase activity" evidence="4">
    <location>
        <position position="1138"/>
    </location>
</feature>
<dbReference type="Pfam" id="PF00550">
    <property type="entry name" value="PP-binding"/>
    <property type="match status" value="1"/>
</dbReference>
<keyword evidence="2" id="KW-0597">Phosphoprotein</keyword>
<dbReference type="SUPFAM" id="SSF52151">
    <property type="entry name" value="FabD/lysophospholipase-like"/>
    <property type="match status" value="1"/>
</dbReference>
<dbReference type="InterPro" id="IPR020806">
    <property type="entry name" value="PKS_PP-bd"/>
</dbReference>
<dbReference type="Pfam" id="PF00698">
    <property type="entry name" value="Acyl_transf_1"/>
    <property type="match status" value="1"/>
</dbReference>
<evidence type="ECO:0000256" key="1">
    <source>
        <dbReference type="ARBA" id="ARBA00022450"/>
    </source>
</evidence>
<reference evidence="8 9" key="1">
    <citation type="submission" date="2019-11" db="EMBL/GenBank/DDBJ databases">
        <title>Comparison of genomes from free-living endosymbiotic cyanobacteria isolated from Azolla.</title>
        <authorList>
            <person name="Thiel T."/>
            <person name="Pratte B."/>
        </authorList>
    </citation>
    <scope>NUCLEOTIDE SEQUENCE [LARGE SCALE GENOMIC DNA]</scope>
    <source>
        <strain evidence="8 9">N2B</strain>
    </source>
</reference>
<evidence type="ECO:0000256" key="2">
    <source>
        <dbReference type="ARBA" id="ARBA00022553"/>
    </source>
</evidence>
<gene>
    <name evidence="8" type="ORF">GNE12_05665</name>
</gene>
<dbReference type="SUPFAM" id="SSF51735">
    <property type="entry name" value="NAD(P)-binding Rossmann-fold domains"/>
    <property type="match status" value="2"/>
</dbReference>
<dbReference type="InterPro" id="IPR049490">
    <property type="entry name" value="C883_1060-like_KR_N"/>
</dbReference>
<dbReference type="InterPro" id="IPR020807">
    <property type="entry name" value="PKS_DH"/>
</dbReference>
<dbReference type="SMART" id="SM00826">
    <property type="entry name" value="PKS_DH"/>
    <property type="match status" value="1"/>
</dbReference>